<name>Q17XH6_HELAH</name>
<dbReference type="EMBL" id="AM260522">
    <property type="protein sequence ID" value="CAJ99650.1"/>
    <property type="molecule type" value="Genomic_DNA"/>
</dbReference>
<gene>
    <name evidence="1" type="primary">fragment 1</name>
    <name evidence="1" type="ordered locus">Hac_0868</name>
</gene>
<evidence type="ECO:0000313" key="1">
    <source>
        <dbReference type="EMBL" id="CAJ99650.1"/>
    </source>
</evidence>
<evidence type="ECO:0000313" key="2">
    <source>
        <dbReference type="Proteomes" id="UP000000775"/>
    </source>
</evidence>
<accession>Q17XH6</accession>
<dbReference type="HOGENOM" id="CLU_3252405_0_0_7"/>
<dbReference type="AlphaFoldDB" id="Q17XH6"/>
<dbReference type="KEGG" id="hac:Hac_0868"/>
<organism evidence="1 2">
    <name type="scientific">Helicobacter acinonychis (strain Sheeba)</name>
    <dbReference type="NCBI Taxonomy" id="382638"/>
    <lineage>
        <taxon>Bacteria</taxon>
        <taxon>Pseudomonadati</taxon>
        <taxon>Campylobacterota</taxon>
        <taxon>Epsilonproteobacteria</taxon>
        <taxon>Campylobacterales</taxon>
        <taxon>Helicobacteraceae</taxon>
        <taxon>Helicobacter</taxon>
    </lineage>
</organism>
<dbReference type="STRING" id="382638.Hac_0868"/>
<dbReference type="Proteomes" id="UP000000775">
    <property type="component" value="Chromosome"/>
</dbReference>
<reference evidence="1 2" key="1">
    <citation type="journal article" date="2006" name="PLoS Genet.">
        <title>Who ate whom? Adaptive Helicobacter genomic changes that accompanied a host jump from early humans to large felines.</title>
        <authorList>
            <person name="Eppinger M."/>
            <person name="Baar C."/>
            <person name="Linz B."/>
            <person name="Raddatz G."/>
            <person name="Lanz C."/>
            <person name="Keller H."/>
            <person name="Morelli G."/>
            <person name="Gressmann H."/>
            <person name="Achtman M."/>
            <person name="Schuster S.C."/>
        </authorList>
    </citation>
    <scope>NUCLEOTIDE SEQUENCE [LARGE SCALE GENOMIC DNA]</scope>
    <source>
        <strain evidence="1 2">Sheeba</strain>
    </source>
</reference>
<protein>
    <submittedName>
        <fullName evidence="1">Uncharacterized protein</fullName>
    </submittedName>
</protein>
<keyword evidence="2" id="KW-1185">Reference proteome</keyword>
<sequence length="42" mass="4682">MDILYGLCAKKLPLLISKTTPRSTACICKRVFFLVSCHCSGY</sequence>
<proteinExistence type="predicted"/>